<reference evidence="1 2" key="1">
    <citation type="submission" date="2021-06" db="EMBL/GenBank/DDBJ databases">
        <title>Caerostris extrusa draft genome.</title>
        <authorList>
            <person name="Kono N."/>
            <person name="Arakawa K."/>
        </authorList>
    </citation>
    <scope>NUCLEOTIDE SEQUENCE [LARGE SCALE GENOMIC DNA]</scope>
</reference>
<sequence>MDSHLIIHLIRHRNYGRAYRRMRSVFKSGPKGNGLFGGSPVQLARNPRGPVKSNYAALLVVFFNYETDFPAWIKRKDPPFPERRFRERVPVDYVSTLHKILVLRPLCFLLEMNAIE</sequence>
<organism evidence="1 2">
    <name type="scientific">Caerostris extrusa</name>
    <name type="common">Bark spider</name>
    <name type="synonym">Caerostris bankana</name>
    <dbReference type="NCBI Taxonomy" id="172846"/>
    <lineage>
        <taxon>Eukaryota</taxon>
        <taxon>Metazoa</taxon>
        <taxon>Ecdysozoa</taxon>
        <taxon>Arthropoda</taxon>
        <taxon>Chelicerata</taxon>
        <taxon>Arachnida</taxon>
        <taxon>Araneae</taxon>
        <taxon>Araneomorphae</taxon>
        <taxon>Entelegynae</taxon>
        <taxon>Araneoidea</taxon>
        <taxon>Araneidae</taxon>
        <taxon>Caerostris</taxon>
    </lineage>
</organism>
<accession>A0AAV4YF79</accession>
<name>A0AAV4YF79_CAEEX</name>
<proteinExistence type="predicted"/>
<protein>
    <submittedName>
        <fullName evidence="1">Uncharacterized protein</fullName>
    </submittedName>
</protein>
<comment type="caution">
    <text evidence="1">The sequence shown here is derived from an EMBL/GenBank/DDBJ whole genome shotgun (WGS) entry which is preliminary data.</text>
</comment>
<evidence type="ECO:0000313" key="2">
    <source>
        <dbReference type="Proteomes" id="UP001054945"/>
    </source>
</evidence>
<dbReference type="AlphaFoldDB" id="A0AAV4YF79"/>
<dbReference type="EMBL" id="BPLR01019123">
    <property type="protein sequence ID" value="GIZ04686.1"/>
    <property type="molecule type" value="Genomic_DNA"/>
</dbReference>
<gene>
    <name evidence="1" type="ORF">CEXT_9581</name>
</gene>
<evidence type="ECO:0000313" key="1">
    <source>
        <dbReference type="EMBL" id="GIZ04686.1"/>
    </source>
</evidence>
<dbReference type="Proteomes" id="UP001054945">
    <property type="component" value="Unassembled WGS sequence"/>
</dbReference>
<keyword evidence="2" id="KW-1185">Reference proteome</keyword>